<dbReference type="OrthoDB" id="274952at2"/>
<evidence type="ECO:0000313" key="2">
    <source>
        <dbReference type="EMBL" id="QDV69104.1"/>
    </source>
</evidence>
<keyword evidence="3" id="KW-1185">Reference proteome</keyword>
<dbReference type="Gene3D" id="3.40.250.10">
    <property type="entry name" value="Rhodanese-like domain"/>
    <property type="match status" value="1"/>
</dbReference>
<feature type="domain" description="Rhodanese" evidence="1">
    <location>
        <begin position="45"/>
        <end position="130"/>
    </location>
</feature>
<accession>A0A518JU81</accession>
<dbReference type="CDD" id="cd00158">
    <property type="entry name" value="RHOD"/>
    <property type="match status" value="1"/>
</dbReference>
<name>A0A518JU81_9BACT</name>
<dbReference type="PANTHER" id="PTHR44086">
    <property type="entry name" value="THIOSULFATE SULFURTRANSFERASE RDL2, MITOCHONDRIAL-RELATED"/>
    <property type="match status" value="1"/>
</dbReference>
<dbReference type="Proteomes" id="UP000315082">
    <property type="component" value="Chromosome"/>
</dbReference>
<dbReference type="GO" id="GO:0004792">
    <property type="term" value="F:thiosulfate-cyanide sulfurtransferase activity"/>
    <property type="evidence" value="ECO:0007669"/>
    <property type="project" value="TreeGrafter"/>
</dbReference>
<dbReference type="PANTHER" id="PTHR44086:SF13">
    <property type="entry name" value="THIOSULFATE SULFURTRANSFERASE PSPE"/>
    <property type="match status" value="1"/>
</dbReference>
<dbReference type="InterPro" id="IPR036873">
    <property type="entry name" value="Rhodanese-like_dom_sf"/>
</dbReference>
<evidence type="ECO:0000313" key="3">
    <source>
        <dbReference type="Proteomes" id="UP000315082"/>
    </source>
</evidence>
<protein>
    <submittedName>
        <fullName evidence="2">Molybdopterin biosynthesis protein MoeB</fullName>
    </submittedName>
</protein>
<organism evidence="2 3">
    <name type="scientific">Rosistilla carotiformis</name>
    <dbReference type="NCBI Taxonomy" id="2528017"/>
    <lineage>
        <taxon>Bacteria</taxon>
        <taxon>Pseudomonadati</taxon>
        <taxon>Planctomycetota</taxon>
        <taxon>Planctomycetia</taxon>
        <taxon>Pirellulales</taxon>
        <taxon>Pirellulaceae</taxon>
        <taxon>Rosistilla</taxon>
    </lineage>
</organism>
<dbReference type="SUPFAM" id="SSF52821">
    <property type="entry name" value="Rhodanese/Cell cycle control phosphatase"/>
    <property type="match status" value="1"/>
</dbReference>
<dbReference type="AlphaFoldDB" id="A0A518JU81"/>
<dbReference type="SMART" id="SM00450">
    <property type="entry name" value="RHOD"/>
    <property type="match status" value="1"/>
</dbReference>
<proteinExistence type="predicted"/>
<evidence type="ECO:0000259" key="1">
    <source>
        <dbReference type="PROSITE" id="PS50206"/>
    </source>
</evidence>
<dbReference type="InterPro" id="IPR001763">
    <property type="entry name" value="Rhodanese-like_dom"/>
</dbReference>
<sequence>MAAGDIVLRLCNASFGAIEAVRRSLGRPAVETISTAALRDALNSSQTPPVLIDVRSDAERAVSRIPGAITQQEFEASSDEKFAGRRVVTYCTVGGRSYLYACKLAARGIEATNYRDSILGWCRAGLPLESPDGEATDAVHPYWRIFHVPDRYNVKT</sequence>
<dbReference type="PROSITE" id="PS50206">
    <property type="entry name" value="RHODANESE_3"/>
    <property type="match status" value="1"/>
</dbReference>
<gene>
    <name evidence="2" type="ORF">Poly24_28180</name>
</gene>
<dbReference type="KEGG" id="rcf:Poly24_28180"/>
<reference evidence="2 3" key="1">
    <citation type="submission" date="2019-02" db="EMBL/GenBank/DDBJ databases">
        <title>Deep-cultivation of Planctomycetes and their phenomic and genomic characterization uncovers novel biology.</title>
        <authorList>
            <person name="Wiegand S."/>
            <person name="Jogler M."/>
            <person name="Boedeker C."/>
            <person name="Pinto D."/>
            <person name="Vollmers J."/>
            <person name="Rivas-Marin E."/>
            <person name="Kohn T."/>
            <person name="Peeters S.H."/>
            <person name="Heuer A."/>
            <person name="Rast P."/>
            <person name="Oberbeckmann S."/>
            <person name="Bunk B."/>
            <person name="Jeske O."/>
            <person name="Meyerdierks A."/>
            <person name="Storesund J.E."/>
            <person name="Kallscheuer N."/>
            <person name="Luecker S."/>
            <person name="Lage O.M."/>
            <person name="Pohl T."/>
            <person name="Merkel B.J."/>
            <person name="Hornburger P."/>
            <person name="Mueller R.-W."/>
            <person name="Bruemmer F."/>
            <person name="Labrenz M."/>
            <person name="Spormann A.M."/>
            <person name="Op den Camp H."/>
            <person name="Overmann J."/>
            <person name="Amann R."/>
            <person name="Jetten M.S.M."/>
            <person name="Mascher T."/>
            <person name="Medema M.H."/>
            <person name="Devos D.P."/>
            <person name="Kaster A.-K."/>
            <person name="Ovreas L."/>
            <person name="Rohde M."/>
            <person name="Galperin M.Y."/>
            <person name="Jogler C."/>
        </authorList>
    </citation>
    <scope>NUCLEOTIDE SEQUENCE [LARGE SCALE GENOMIC DNA]</scope>
    <source>
        <strain evidence="2 3">Poly24</strain>
    </source>
</reference>
<dbReference type="EMBL" id="CP036348">
    <property type="protein sequence ID" value="QDV69104.1"/>
    <property type="molecule type" value="Genomic_DNA"/>
</dbReference>
<dbReference type="Pfam" id="PF00581">
    <property type="entry name" value="Rhodanese"/>
    <property type="match status" value="1"/>
</dbReference>